<sequence length="55" mass="6126">MPSSVLKTDVSDVQPTNTIYRLTQPAGSYLFANAKDVETEEFERVVTINIRGPIL</sequence>
<proteinExistence type="predicted"/>
<dbReference type="GeneID" id="28866370"/>
<comment type="caution">
    <text evidence="1">The sequence shown here is derived from an EMBL/GenBank/DDBJ whole genome shotgun (WGS) entry which is preliminary data.</text>
</comment>
<reference evidence="2" key="1">
    <citation type="journal article" date="2017" name="BMC Genomics">
        <title>Gapless genome assembly of Colletotrichum higginsianum reveals chromosome structure and association of transposable elements with secondary metabolite gene clusters.</title>
        <authorList>
            <person name="Dallery J.-F."/>
            <person name="Lapalu N."/>
            <person name="Zampounis A."/>
            <person name="Pigne S."/>
            <person name="Luyten I."/>
            <person name="Amselem J."/>
            <person name="Wittenberg A.H.J."/>
            <person name="Zhou S."/>
            <person name="de Queiroz M.V."/>
            <person name="Robin G.P."/>
            <person name="Auger A."/>
            <person name="Hainaut M."/>
            <person name="Henrissat B."/>
            <person name="Kim K.-T."/>
            <person name="Lee Y.-H."/>
            <person name="Lespinet O."/>
            <person name="Schwartz D.C."/>
            <person name="Thon M.R."/>
            <person name="O'Connell R.J."/>
        </authorList>
    </citation>
    <scope>NUCLEOTIDE SEQUENCE [LARGE SCALE GENOMIC DNA]</scope>
    <source>
        <strain evidence="2">IMI 349063</strain>
    </source>
</reference>
<keyword evidence="2" id="KW-1185">Reference proteome</keyword>
<name>A0A1B7Y8W5_COLHI</name>
<dbReference type="EMBL" id="LTAN01000005">
    <property type="protein sequence ID" value="OBR08523.1"/>
    <property type="molecule type" value="Genomic_DNA"/>
</dbReference>
<accession>A0A1B7Y8W5</accession>
<dbReference type="RefSeq" id="XP_018157041.1">
    <property type="nucleotide sequence ID" value="XM_018302263.1"/>
</dbReference>
<dbReference type="Proteomes" id="UP000092177">
    <property type="component" value="Chromosome 5"/>
</dbReference>
<gene>
    <name evidence="1" type="ORF">CH63R_07288</name>
</gene>
<organism evidence="1 2">
    <name type="scientific">Colletotrichum higginsianum (strain IMI 349063)</name>
    <name type="common">Crucifer anthracnose fungus</name>
    <dbReference type="NCBI Taxonomy" id="759273"/>
    <lineage>
        <taxon>Eukaryota</taxon>
        <taxon>Fungi</taxon>
        <taxon>Dikarya</taxon>
        <taxon>Ascomycota</taxon>
        <taxon>Pezizomycotina</taxon>
        <taxon>Sordariomycetes</taxon>
        <taxon>Hypocreomycetidae</taxon>
        <taxon>Glomerellales</taxon>
        <taxon>Glomerellaceae</taxon>
        <taxon>Colletotrichum</taxon>
        <taxon>Colletotrichum destructivum species complex</taxon>
    </lineage>
</organism>
<evidence type="ECO:0000313" key="1">
    <source>
        <dbReference type="EMBL" id="OBR08523.1"/>
    </source>
</evidence>
<protein>
    <submittedName>
        <fullName evidence="1">Uncharacterized protein</fullName>
    </submittedName>
</protein>
<dbReference type="VEuPathDB" id="FungiDB:CH63R_07288"/>
<dbReference type="KEGG" id="chig:CH63R_07288"/>
<evidence type="ECO:0000313" key="2">
    <source>
        <dbReference type="Proteomes" id="UP000092177"/>
    </source>
</evidence>
<dbReference type="AlphaFoldDB" id="A0A1B7Y8W5"/>